<sequence length="393" mass="42549">MTHVNATRLDNPEGHALVATATRLLTERPDRAAVALRRHTDDPELAQAAMNQATLRAAAYPKFGPDTARMFFTRDGLEQASRAVVAERRADRLAAAGADRVADLCCGIGADAFAMARHGLTVVAVDSDAETADIARANAAALGLSGQVEVRHERAQDTDLTGVDAAFADPARRHAGRRIFDPRMYSPPLPELWRLTEDVDHRVCKVGPGIDHSIIPPDAEAEWVSVDGDVVEAALWRGGVATAPRRASVITGRRVTELTGPGDRQATVGEIGGFLYEPDGAVIRAHLVAELAELVAGRLAHPKIAYLYTDAIHPTPLATGYRIDEVLPFHVKKLRQLVAARRIGRLTVKKRGADVEPDRLRRELKPAGDNEATLIVTRIGERHTALLCERLPS</sequence>
<dbReference type="AlphaFoldDB" id="A0A562UYC5"/>
<dbReference type="Gene3D" id="3.40.50.150">
    <property type="entry name" value="Vaccinia Virus protein VP39"/>
    <property type="match status" value="1"/>
</dbReference>
<organism evidence="3 4">
    <name type="scientific">Stackebrandtia albiflava</name>
    <dbReference type="NCBI Taxonomy" id="406432"/>
    <lineage>
        <taxon>Bacteria</taxon>
        <taxon>Bacillati</taxon>
        <taxon>Actinomycetota</taxon>
        <taxon>Actinomycetes</taxon>
        <taxon>Glycomycetales</taxon>
        <taxon>Glycomycetaceae</taxon>
        <taxon>Stackebrandtia</taxon>
    </lineage>
</organism>
<dbReference type="SUPFAM" id="SSF53335">
    <property type="entry name" value="S-adenosyl-L-methionine-dependent methyltransferases"/>
    <property type="match status" value="1"/>
</dbReference>
<evidence type="ECO:0000313" key="4">
    <source>
        <dbReference type="Proteomes" id="UP000321617"/>
    </source>
</evidence>
<keyword evidence="4" id="KW-1185">Reference proteome</keyword>
<proteinExistence type="predicted"/>
<keyword evidence="3" id="KW-0808">Transferase</keyword>
<comment type="caution">
    <text evidence="3">The sequence shown here is derived from an EMBL/GenBank/DDBJ whole genome shotgun (WGS) entry which is preliminary data.</text>
</comment>
<dbReference type="GO" id="GO:0008168">
    <property type="term" value="F:methyltransferase activity"/>
    <property type="evidence" value="ECO:0007669"/>
    <property type="project" value="UniProtKB-KW"/>
</dbReference>
<reference evidence="3 4" key="1">
    <citation type="journal article" date="2013" name="Stand. Genomic Sci.">
        <title>Genomic Encyclopedia of Type Strains, Phase I: The one thousand microbial genomes (KMG-I) project.</title>
        <authorList>
            <person name="Kyrpides N.C."/>
            <person name="Woyke T."/>
            <person name="Eisen J.A."/>
            <person name="Garrity G."/>
            <person name="Lilburn T.G."/>
            <person name="Beck B.J."/>
            <person name="Whitman W.B."/>
            <person name="Hugenholtz P."/>
            <person name="Klenk H.P."/>
        </authorList>
    </citation>
    <scope>NUCLEOTIDE SEQUENCE [LARGE SCALE GENOMIC DNA]</scope>
    <source>
        <strain evidence="3 4">DSM 45044</strain>
    </source>
</reference>
<gene>
    <name evidence="3" type="ORF">LX16_4031</name>
</gene>
<dbReference type="PANTHER" id="PTHR14741">
    <property type="entry name" value="S-ADENOSYLMETHIONINE-DEPENDENT METHYLTRANSFERASE RELATED"/>
    <property type="match status" value="1"/>
</dbReference>
<dbReference type="Proteomes" id="UP000321617">
    <property type="component" value="Unassembled WGS sequence"/>
</dbReference>
<dbReference type="Pfam" id="PF13649">
    <property type="entry name" value="Methyltransf_25"/>
    <property type="match status" value="1"/>
</dbReference>
<protein>
    <submittedName>
        <fullName evidence="3">Methyltransferase family protein</fullName>
    </submittedName>
</protein>
<accession>A0A562UYC5</accession>
<feature type="domain" description="Methyltransferase" evidence="1">
    <location>
        <begin position="101"/>
        <end position="166"/>
    </location>
</feature>
<feature type="domain" description="THUMP-like" evidence="2">
    <location>
        <begin position="319"/>
        <end position="390"/>
    </location>
</feature>
<dbReference type="InterPro" id="IPR041698">
    <property type="entry name" value="Methyltransf_25"/>
</dbReference>
<evidence type="ECO:0000313" key="3">
    <source>
        <dbReference type="EMBL" id="TWJ10612.1"/>
    </source>
</evidence>
<evidence type="ECO:0000259" key="1">
    <source>
        <dbReference type="Pfam" id="PF13649"/>
    </source>
</evidence>
<dbReference type="PANTHER" id="PTHR14741:SF32">
    <property type="entry name" value="TRIMETHYLGUANOSINE SYNTHASE"/>
    <property type="match status" value="1"/>
</dbReference>
<dbReference type="GO" id="GO:0032259">
    <property type="term" value="P:methylation"/>
    <property type="evidence" value="ECO:0007669"/>
    <property type="project" value="UniProtKB-KW"/>
</dbReference>
<dbReference type="EMBL" id="VLLL01000007">
    <property type="protein sequence ID" value="TWJ10612.1"/>
    <property type="molecule type" value="Genomic_DNA"/>
</dbReference>
<keyword evidence="3" id="KW-0489">Methyltransferase</keyword>
<dbReference type="OrthoDB" id="9810570at2"/>
<evidence type="ECO:0000259" key="2">
    <source>
        <dbReference type="Pfam" id="PF18096"/>
    </source>
</evidence>
<dbReference type="CDD" id="cd02440">
    <property type="entry name" value="AdoMet_MTases"/>
    <property type="match status" value="1"/>
</dbReference>
<dbReference type="RefSeq" id="WP_147141337.1">
    <property type="nucleotide sequence ID" value="NZ_BAABIJ010000003.1"/>
</dbReference>
<dbReference type="Pfam" id="PF18096">
    <property type="entry name" value="Thump_like"/>
    <property type="match status" value="1"/>
</dbReference>
<dbReference type="InterPro" id="IPR029063">
    <property type="entry name" value="SAM-dependent_MTases_sf"/>
</dbReference>
<name>A0A562UYC5_9ACTN</name>
<dbReference type="InterPro" id="IPR041497">
    <property type="entry name" value="Thump-like"/>
</dbReference>